<dbReference type="Proteomes" id="UP000248856">
    <property type="component" value="Unassembled WGS sequence"/>
</dbReference>
<accession>A0A328YXX5</accession>
<dbReference type="RefSeq" id="WP_111879816.1">
    <property type="nucleotide sequence ID" value="NZ_CBCSGC010000092.1"/>
</dbReference>
<dbReference type="PANTHER" id="PTHR37418">
    <property type="entry name" value="3-KETO-5-AMINOHEXANOATE CLEAVAGE ENZYME-RELATED"/>
    <property type="match status" value="1"/>
</dbReference>
<evidence type="ECO:0000259" key="6">
    <source>
        <dbReference type="Pfam" id="PF21502"/>
    </source>
</evidence>
<evidence type="ECO:0000259" key="5">
    <source>
        <dbReference type="Pfam" id="PF21498"/>
    </source>
</evidence>
<feature type="domain" description="Oxalate biosynthetic component 1 cap" evidence="6">
    <location>
        <begin position="548"/>
        <end position="717"/>
    </location>
</feature>
<keyword evidence="3" id="KW-0479">Metal-binding</keyword>
<reference evidence="7 8" key="1">
    <citation type="submission" date="2018-06" db="EMBL/GenBank/DDBJ databases">
        <title>Genomic Encyclopedia of Archaeal and Bacterial Type Strains, Phase II (KMG-II): from individual species to whole genera.</title>
        <authorList>
            <person name="Goeker M."/>
        </authorList>
    </citation>
    <scope>NUCLEOTIDE SEQUENCE [LARGE SCALE GENOMIC DNA]</scope>
    <source>
        <strain evidence="7 8">CFPB 3232</strain>
    </source>
</reference>
<proteinExistence type="predicted"/>
<comment type="caution">
    <text evidence="7">The sequence shown here is derived from an EMBL/GenBank/DDBJ whole genome shotgun (WGS) entry which is preliminary data.</text>
</comment>
<comment type="cofactor">
    <cofactor evidence="1">
        <name>Zn(2+)</name>
        <dbReference type="ChEBI" id="CHEBI:29105"/>
    </cofactor>
</comment>
<dbReference type="InterPro" id="IPR008567">
    <property type="entry name" value="BKACE"/>
</dbReference>
<keyword evidence="8" id="KW-1185">Reference proteome</keyword>
<dbReference type="GO" id="GO:0046872">
    <property type="term" value="F:metal ion binding"/>
    <property type="evidence" value="ECO:0007669"/>
    <property type="project" value="UniProtKB-KW"/>
</dbReference>
<dbReference type="Pfam" id="PF05853">
    <property type="entry name" value="BKACE"/>
    <property type="match status" value="2"/>
</dbReference>
<evidence type="ECO:0000313" key="8">
    <source>
        <dbReference type="Proteomes" id="UP000248856"/>
    </source>
</evidence>
<evidence type="ECO:0000256" key="2">
    <source>
        <dbReference type="ARBA" id="ARBA00022679"/>
    </source>
</evidence>
<evidence type="ECO:0000256" key="1">
    <source>
        <dbReference type="ARBA" id="ARBA00001947"/>
    </source>
</evidence>
<dbReference type="Pfam" id="PF21502">
    <property type="entry name" value="Obc1_cap"/>
    <property type="match status" value="1"/>
</dbReference>
<dbReference type="InterPro" id="IPR048878">
    <property type="entry name" value="Obc1_cap"/>
</dbReference>
<keyword evidence="2" id="KW-0808">Transferase</keyword>
<dbReference type="ESTHER" id="9burk-a0a328yxx5">
    <property type="family name" value="AlphaBeta_hydrolase"/>
</dbReference>
<dbReference type="InterPro" id="IPR013785">
    <property type="entry name" value="Aldolase_TIM"/>
</dbReference>
<protein>
    <submittedName>
        <fullName evidence="7">Uncharacterized protein (DUF849 family)</fullName>
    </submittedName>
</protein>
<dbReference type="InterPro" id="IPR048879">
    <property type="entry name" value="Obc1_C"/>
</dbReference>
<dbReference type="AlphaFoldDB" id="A0A328YXX5"/>
<dbReference type="OrthoDB" id="9155960at2"/>
<evidence type="ECO:0000256" key="4">
    <source>
        <dbReference type="ARBA" id="ARBA00022833"/>
    </source>
</evidence>
<dbReference type="Gene3D" id="3.20.20.70">
    <property type="entry name" value="Aldolase class I"/>
    <property type="match status" value="1"/>
</dbReference>
<keyword evidence="4" id="KW-0862">Zinc</keyword>
<evidence type="ECO:0000313" key="7">
    <source>
        <dbReference type="EMBL" id="RAR77062.1"/>
    </source>
</evidence>
<evidence type="ECO:0000256" key="3">
    <source>
        <dbReference type="ARBA" id="ARBA00022723"/>
    </source>
</evidence>
<gene>
    <name evidence="7" type="ORF">AX018_104021</name>
</gene>
<dbReference type="EMBL" id="QLTA01000040">
    <property type="protein sequence ID" value="RAR77062.1"/>
    <property type="molecule type" value="Genomic_DNA"/>
</dbReference>
<feature type="domain" description="Oxalate biosynthetic component 1 C-terminal" evidence="5">
    <location>
        <begin position="720"/>
        <end position="1071"/>
    </location>
</feature>
<dbReference type="Pfam" id="PF21498">
    <property type="entry name" value="Obc1_C"/>
    <property type="match status" value="1"/>
</dbReference>
<organism evidence="7 8">
    <name type="scientific">Paracidovorax anthurii</name>
    <dbReference type="NCBI Taxonomy" id="78229"/>
    <lineage>
        <taxon>Bacteria</taxon>
        <taxon>Pseudomonadati</taxon>
        <taxon>Pseudomonadota</taxon>
        <taxon>Betaproteobacteria</taxon>
        <taxon>Burkholderiales</taxon>
        <taxon>Comamonadaceae</taxon>
        <taxon>Paracidovorax</taxon>
    </lineage>
</organism>
<dbReference type="PANTHER" id="PTHR37418:SF2">
    <property type="entry name" value="3-KETO-5-AMINOHEXANOATE CLEAVAGE ENZYME"/>
    <property type="match status" value="1"/>
</dbReference>
<dbReference type="GO" id="GO:0043720">
    <property type="term" value="F:3-keto-5-aminohexanoate cleavage activity"/>
    <property type="evidence" value="ECO:0007669"/>
    <property type="project" value="InterPro"/>
</dbReference>
<sequence length="1087" mass="119226">MQDIFITAAPVGAVPRNIDPQGPKYFPAALVQEIPYLQAALENDKGWETVEKGGLVASESTRIAADSEFIRNIAPTVAQISDLLQETGLLEKSGILQYQAPDNPAIRRLDAEWFRRIPRKKIASELVLHLTSQGWVGDGAGGLAWKHAGFVESCIPPRLVDLLRLGAPGAVDGLIAAGWRLAGPGYALSSKGASPWLPITPEAIVEESVAAAREGAAILHLHTRERADECAWNLPWSPLPVALGSQANRIVPADYDGIVPRLRAEAPLALLNLSTSVRGGGDSESAIRREHLKAYGPDGMAPDMSSLSPGEVLFQAGGGYRNTPAFLEQQLAHGRTHAVRPEVEVFNRTILRETLGPFKARLAEAGTPCLLMLVAGVDQHRRAGDTLEDDSLIPAAQRQEIFSLLQAGEPADIDRALDMTVAALAPIVEEIRRHLPGAKVSTLMPGPMQQLLARVAVRLRLDGVRVGLEDGLTVFDRTVPGGIRKGRTAEQVRQIREELEALGCHVLSAEDTRRVLRMPAATESLFLAAMDATAHLAFTGDLAPGHAMATLAGALRPLRPAFERREQWLRERLARQARGDTGNAARAVRDLVRQAGLYVRYFVEERDRYPAEGAGAFRNLYEIQSLNYAWELLQEAGQDASFYENALQDLARACDIGPQGFLTLPHQRKSADLRFLEYLVSLSCGFSPDRRDVQNLGLRLRPGYNAFLATLFKAVEEEYRRLRAASQAEPKSAGLLAFQVGTGDGAADTLAPQELRRHLRQSHWIVLPSTPTTHYAEGIKLSRGLGATFLSHLQRLLPRHAPSLRLVGFVHSGRDENGAPLIEASMLNNRFLLGTERHASIVGHSSRLLYEAILLPQLVEQPERLLRTPGGTVAREAGVPLYEDRSPARRIDFRAIEDLPPLRFLAHSSGIATMQQMDNAMRQDLELLGYSHLEQTELFNRNVVVSFASAADIHPDVSGTPTVDVTAYNDIRSMAGTTTPDYLIHDAHRRRQARAASDENHRYDATEWKLIRGAAGKTVLRRTGVFLREDPVRQHDGHSIRRYLEGAPEAVAVLLGQLHSMSGAPRFDFTLRRLASTQAPVAEEQQA</sequence>
<name>A0A328YXX5_9BURK</name>